<evidence type="ECO:0000313" key="2">
    <source>
        <dbReference type="Proteomes" id="UP001154282"/>
    </source>
</evidence>
<keyword evidence="2" id="KW-1185">Reference proteome</keyword>
<dbReference type="EMBL" id="CAMGYJ010000011">
    <property type="protein sequence ID" value="CAI0558834.1"/>
    <property type="molecule type" value="Genomic_DNA"/>
</dbReference>
<protein>
    <submittedName>
        <fullName evidence="1">Uncharacterized protein</fullName>
    </submittedName>
</protein>
<dbReference type="Proteomes" id="UP001154282">
    <property type="component" value="Unassembled WGS sequence"/>
</dbReference>
<sequence>MHSSRDIYPVTCSSIDISMSHNFGGSRPALLQCHTLLPMQKVPNLHCFGFHLWVSPCCVVPCHVLAHGVCMKSKNSSKCD</sequence>
<gene>
    <name evidence="1" type="ORF">LITE_LOCUS48946</name>
</gene>
<evidence type="ECO:0000313" key="1">
    <source>
        <dbReference type="EMBL" id="CAI0558834.1"/>
    </source>
</evidence>
<name>A0AAV0RQM3_9ROSI</name>
<accession>A0AAV0RQM3</accession>
<reference evidence="1" key="1">
    <citation type="submission" date="2022-08" db="EMBL/GenBank/DDBJ databases">
        <authorList>
            <person name="Gutierrez-Valencia J."/>
        </authorList>
    </citation>
    <scope>NUCLEOTIDE SEQUENCE</scope>
</reference>
<dbReference type="AlphaFoldDB" id="A0AAV0RQM3"/>
<proteinExistence type="predicted"/>
<organism evidence="1 2">
    <name type="scientific">Linum tenue</name>
    <dbReference type="NCBI Taxonomy" id="586396"/>
    <lineage>
        <taxon>Eukaryota</taxon>
        <taxon>Viridiplantae</taxon>
        <taxon>Streptophyta</taxon>
        <taxon>Embryophyta</taxon>
        <taxon>Tracheophyta</taxon>
        <taxon>Spermatophyta</taxon>
        <taxon>Magnoliopsida</taxon>
        <taxon>eudicotyledons</taxon>
        <taxon>Gunneridae</taxon>
        <taxon>Pentapetalae</taxon>
        <taxon>rosids</taxon>
        <taxon>fabids</taxon>
        <taxon>Malpighiales</taxon>
        <taxon>Linaceae</taxon>
        <taxon>Linum</taxon>
    </lineage>
</organism>
<comment type="caution">
    <text evidence="1">The sequence shown here is derived from an EMBL/GenBank/DDBJ whole genome shotgun (WGS) entry which is preliminary data.</text>
</comment>